<accession>A0A397GDT4</accession>
<dbReference type="Proteomes" id="UP000215305">
    <property type="component" value="Unassembled WGS sequence"/>
</dbReference>
<keyword evidence="1" id="KW-1133">Transmembrane helix</keyword>
<dbReference type="Pfam" id="PF13489">
    <property type="entry name" value="Methyltransf_23"/>
    <property type="match status" value="1"/>
</dbReference>
<dbReference type="PANTHER" id="PTHR43591:SF10">
    <property type="entry name" value="ABC TRANSMEMBRANE TYPE-1 DOMAIN-CONTAINING PROTEIN-RELATED"/>
    <property type="match status" value="1"/>
</dbReference>
<dbReference type="GeneID" id="38128153"/>
<name>A0A397GDT4_ASPTH</name>
<evidence type="ECO:0000313" key="2">
    <source>
        <dbReference type="EMBL" id="RHZ49192.1"/>
    </source>
</evidence>
<protein>
    <recommendedName>
        <fullName evidence="4">Methyltransferase domain-containing protein</fullName>
    </recommendedName>
</protein>
<feature type="transmembrane region" description="Helical" evidence="1">
    <location>
        <begin position="97"/>
        <end position="120"/>
    </location>
</feature>
<gene>
    <name evidence="2" type="ORF">CDV56_106179</name>
</gene>
<dbReference type="Gene3D" id="3.40.50.150">
    <property type="entry name" value="Vaccinia Virus protein VP39"/>
    <property type="match status" value="1"/>
</dbReference>
<dbReference type="CDD" id="cd02440">
    <property type="entry name" value="AdoMet_MTases"/>
    <property type="match status" value="1"/>
</dbReference>
<evidence type="ECO:0008006" key="4">
    <source>
        <dbReference type="Google" id="ProtNLM"/>
    </source>
</evidence>
<feature type="transmembrane region" description="Helical" evidence="1">
    <location>
        <begin position="21"/>
        <end position="42"/>
    </location>
</feature>
<dbReference type="AlphaFoldDB" id="A0A397GDT4"/>
<proteinExistence type="predicted"/>
<sequence>MTKRLFSSFALCLYYRPSGRSVTGFPVVYALFLLISVIPELYDLMGGIQDGDDLLRQDYQQMFAFFHVVLVSPIVTFLGILSVVFQAPQIRRHVGPSALSVLGLAAQAVVFALVAVSWIWRVVYALDLNPKLSSSEYLMLMGGKLFNAPITNPQKVLDLGTGTGIWAIDFADEYPEAIVIGNDLSPIQPSWLPQNCEFFIDDIEADWLEPPNTYDLIHSRNLAGCVADWPRLYRQAYEHLKPGGYFEVQESAVWAWSDDGSLKMDSPLARYLQALDDAGKKIGRELNVYKDLKRLLIDTGFEDVHERTYILPFSPWPKDPRQREIGRFQAHMVHNAVEAYGLRLCTQILGWSSDQTKILQALVRQQLKDPQMHSYTKIVVAYGRKPH</sequence>
<keyword evidence="1" id="KW-0812">Transmembrane</keyword>
<dbReference type="SUPFAM" id="SSF53335">
    <property type="entry name" value="S-adenosyl-L-methionine-dependent methyltransferases"/>
    <property type="match status" value="1"/>
</dbReference>
<keyword evidence="1" id="KW-0472">Membrane</keyword>
<organism evidence="2 3">
    <name type="scientific">Aspergillus thermomutatus</name>
    <name type="common">Neosartorya pseudofischeri</name>
    <dbReference type="NCBI Taxonomy" id="41047"/>
    <lineage>
        <taxon>Eukaryota</taxon>
        <taxon>Fungi</taxon>
        <taxon>Dikarya</taxon>
        <taxon>Ascomycota</taxon>
        <taxon>Pezizomycotina</taxon>
        <taxon>Eurotiomycetes</taxon>
        <taxon>Eurotiomycetidae</taxon>
        <taxon>Eurotiales</taxon>
        <taxon>Aspergillaceae</taxon>
        <taxon>Aspergillus</taxon>
        <taxon>Aspergillus subgen. Fumigati</taxon>
    </lineage>
</organism>
<dbReference type="PANTHER" id="PTHR43591">
    <property type="entry name" value="METHYLTRANSFERASE"/>
    <property type="match status" value="1"/>
</dbReference>
<dbReference type="STRING" id="41047.A0A397GDT4"/>
<evidence type="ECO:0000256" key="1">
    <source>
        <dbReference type="SAM" id="Phobius"/>
    </source>
</evidence>
<feature type="transmembrane region" description="Helical" evidence="1">
    <location>
        <begin position="62"/>
        <end position="85"/>
    </location>
</feature>
<dbReference type="RefSeq" id="XP_026612262.1">
    <property type="nucleotide sequence ID" value="XM_026759798.1"/>
</dbReference>
<keyword evidence="3" id="KW-1185">Reference proteome</keyword>
<dbReference type="GO" id="GO:0008168">
    <property type="term" value="F:methyltransferase activity"/>
    <property type="evidence" value="ECO:0007669"/>
    <property type="project" value="TreeGrafter"/>
</dbReference>
<comment type="caution">
    <text evidence="2">The sequence shown here is derived from an EMBL/GenBank/DDBJ whole genome shotgun (WGS) entry which is preliminary data.</text>
</comment>
<dbReference type="EMBL" id="NKHU02000183">
    <property type="protein sequence ID" value="RHZ49192.1"/>
    <property type="molecule type" value="Genomic_DNA"/>
</dbReference>
<dbReference type="VEuPathDB" id="FungiDB:CDV56_106179"/>
<dbReference type="OrthoDB" id="2013972at2759"/>
<evidence type="ECO:0000313" key="3">
    <source>
        <dbReference type="Proteomes" id="UP000215305"/>
    </source>
</evidence>
<dbReference type="InterPro" id="IPR029063">
    <property type="entry name" value="SAM-dependent_MTases_sf"/>
</dbReference>
<reference evidence="2" key="1">
    <citation type="submission" date="2018-08" db="EMBL/GenBank/DDBJ databases">
        <title>Draft genome sequence of azole-resistant Aspergillus thermomutatus (Neosartorya pseudofischeri) strain HMR AF 39, isolated from a human nasal aspirate.</title>
        <authorList>
            <person name="Parent-Michaud M."/>
            <person name="Dufresne P.J."/>
            <person name="Fournier E."/>
            <person name="Martineau C."/>
            <person name="Moreira S."/>
            <person name="Perkins V."/>
            <person name="De Repentigny L."/>
            <person name="Dufresne S.F."/>
        </authorList>
    </citation>
    <scope>NUCLEOTIDE SEQUENCE [LARGE SCALE GENOMIC DNA]</scope>
    <source>
        <strain evidence="2">HMR AF 39</strain>
    </source>
</reference>